<dbReference type="Proteomes" id="UP000664658">
    <property type="component" value="Unassembled WGS sequence"/>
</dbReference>
<comment type="caution">
    <text evidence="3">The sequence shown here is derived from an EMBL/GenBank/DDBJ whole genome shotgun (WGS) entry which is preliminary data.</text>
</comment>
<gene>
    <name evidence="3" type="ORF">J2R62_03290</name>
</gene>
<dbReference type="SUPFAM" id="SSF160113">
    <property type="entry name" value="YegP-like"/>
    <property type="match status" value="2"/>
</dbReference>
<evidence type="ECO:0000256" key="1">
    <source>
        <dbReference type="ARBA" id="ARBA00007576"/>
    </source>
</evidence>
<feature type="domain" description="DUF1508" evidence="2">
    <location>
        <begin position="62"/>
        <end position="109"/>
    </location>
</feature>
<comment type="similarity">
    <text evidence="1">Belongs to the UPF0339 family. Duplicated subfamily.</text>
</comment>
<dbReference type="Pfam" id="PF07411">
    <property type="entry name" value="DUF1508"/>
    <property type="match status" value="2"/>
</dbReference>
<dbReference type="EMBL" id="JAFNAA010000003">
    <property type="protein sequence ID" value="MBO1107251.1"/>
    <property type="molecule type" value="Genomic_DNA"/>
</dbReference>
<dbReference type="RefSeq" id="WP_036769217.1">
    <property type="nucleotide sequence ID" value="NZ_CP027852.1"/>
</dbReference>
<dbReference type="GeneID" id="69705075"/>
<dbReference type="Gene3D" id="2.30.29.80">
    <property type="match status" value="1"/>
</dbReference>
<dbReference type="InterPro" id="IPR010879">
    <property type="entry name" value="DUF1508"/>
</dbReference>
<protein>
    <submittedName>
        <fullName evidence="3">YegP family protein</fullName>
    </submittedName>
</protein>
<dbReference type="InterPro" id="IPR036913">
    <property type="entry name" value="YegP-like_sf"/>
</dbReference>
<evidence type="ECO:0000259" key="2">
    <source>
        <dbReference type="Pfam" id="PF07411"/>
    </source>
</evidence>
<dbReference type="InterPro" id="IPR051141">
    <property type="entry name" value="UPF0339_domain"/>
</dbReference>
<accession>A0A2P1VUA4</accession>
<dbReference type="PANTHER" id="PTHR40606:SF1">
    <property type="entry name" value="UPF0339 PROTEIN YEGP"/>
    <property type="match status" value="1"/>
</dbReference>
<sequence>MMIGHFELKKASDGQFMFNLKASNGEIILTSERYTTKAAALNGIESVQKNATDEAHFELKVASSNKPYFVLKARNHQVIGQSQLYSSDVSAQNGIHSVMKNGVSTDIRDLTVVDK</sequence>
<feature type="domain" description="DUF1508" evidence="2">
    <location>
        <begin position="11"/>
        <end position="57"/>
    </location>
</feature>
<dbReference type="AlphaFoldDB" id="A0A2P1VUA4"/>
<dbReference type="PANTHER" id="PTHR40606">
    <property type="match status" value="1"/>
</dbReference>
<proteinExistence type="inferred from homology"/>
<evidence type="ECO:0000313" key="3">
    <source>
        <dbReference type="EMBL" id="MBO1107251.1"/>
    </source>
</evidence>
<reference evidence="3" key="1">
    <citation type="submission" date="2021-03" db="EMBL/GenBank/DDBJ databases">
        <title>Plesiomonas shigelloides zfcc0051, isolated from zebrafish feces.</title>
        <authorList>
            <person name="Vanderhoek Z."/>
            <person name="Gaulke C."/>
        </authorList>
    </citation>
    <scope>NUCLEOTIDE SEQUENCE</scope>
    <source>
        <strain evidence="3">Zfcc0051</strain>
    </source>
</reference>
<evidence type="ECO:0000313" key="4">
    <source>
        <dbReference type="Proteomes" id="UP000664658"/>
    </source>
</evidence>
<name>A0A2P1VUA4_PLESH</name>
<organism evidence="3 4">
    <name type="scientific">Plesiomonas shigelloides</name>
    <name type="common">Aeromonas shigelloides</name>
    <dbReference type="NCBI Taxonomy" id="703"/>
    <lineage>
        <taxon>Bacteria</taxon>
        <taxon>Pseudomonadati</taxon>
        <taxon>Pseudomonadota</taxon>
        <taxon>Gammaproteobacteria</taxon>
        <taxon>Enterobacterales</taxon>
        <taxon>Enterobacteriaceae</taxon>
        <taxon>Plesiomonas</taxon>
    </lineage>
</organism>